<feature type="binding site" evidence="2">
    <location>
        <position position="347"/>
    </location>
    <ligand>
        <name>Mn(2+)</name>
        <dbReference type="ChEBI" id="CHEBI:29035"/>
        <label>2</label>
    </ligand>
</feature>
<dbReference type="Pfam" id="PF07687">
    <property type="entry name" value="M20_dimer"/>
    <property type="match status" value="1"/>
</dbReference>
<organism evidence="4 5">
    <name type="scientific">Alicyclobacillus acidoterrestris (strain ATCC 49025 / DSM 3922 / CIP 106132 / NCIMB 13137 / GD3B)</name>
    <dbReference type="NCBI Taxonomy" id="1356854"/>
    <lineage>
        <taxon>Bacteria</taxon>
        <taxon>Bacillati</taxon>
        <taxon>Bacillota</taxon>
        <taxon>Bacilli</taxon>
        <taxon>Bacillales</taxon>
        <taxon>Alicyclobacillaceae</taxon>
        <taxon>Alicyclobacillus</taxon>
    </lineage>
</organism>
<keyword evidence="2" id="KW-0464">Manganese</keyword>
<dbReference type="EMBL" id="CP080467">
    <property type="protein sequence ID" value="UNO50732.1"/>
    <property type="molecule type" value="Genomic_DNA"/>
</dbReference>
<dbReference type="PANTHER" id="PTHR11014">
    <property type="entry name" value="PEPTIDASE M20 FAMILY MEMBER"/>
    <property type="match status" value="1"/>
</dbReference>
<protein>
    <submittedName>
        <fullName evidence="4">N-acetyldiaminopimelate deacetylase</fullName>
    </submittedName>
</protein>
<dbReference type="RefSeq" id="WP_031219178.1">
    <property type="nucleotide sequence ID" value="NZ_AURB01000175.1"/>
</dbReference>
<dbReference type="FunFam" id="3.30.70.360:FF:000001">
    <property type="entry name" value="N-acetyldiaminopimelate deacetylase"/>
    <property type="match status" value="1"/>
</dbReference>
<name>A0A9E6ZJ82_ALIAG</name>
<dbReference type="Proteomes" id="UP000829401">
    <property type="component" value="Chromosome"/>
</dbReference>
<dbReference type="CDD" id="cd05670">
    <property type="entry name" value="M20_Acy1_YkuR-like"/>
    <property type="match status" value="1"/>
</dbReference>
<keyword evidence="1" id="KW-0378">Hydrolase</keyword>
<dbReference type="OrthoDB" id="9776731at2"/>
<dbReference type="GO" id="GO:0050118">
    <property type="term" value="F:N-acetyldiaminopimelate deacetylase activity"/>
    <property type="evidence" value="ECO:0007669"/>
    <property type="project" value="UniProtKB-ARBA"/>
</dbReference>
<dbReference type="GO" id="GO:0019877">
    <property type="term" value="P:diaminopimelate biosynthetic process"/>
    <property type="evidence" value="ECO:0007669"/>
    <property type="project" value="TreeGrafter"/>
</dbReference>
<dbReference type="Gene3D" id="3.40.630.10">
    <property type="entry name" value="Zn peptidases"/>
    <property type="match status" value="1"/>
</dbReference>
<dbReference type="Gene3D" id="3.30.70.360">
    <property type="match status" value="1"/>
</dbReference>
<dbReference type="Pfam" id="PF01546">
    <property type="entry name" value="Peptidase_M20"/>
    <property type="match status" value="1"/>
</dbReference>
<dbReference type="PIRSF" id="PIRSF005962">
    <property type="entry name" value="Pept_M20D_amidohydro"/>
    <property type="match status" value="1"/>
</dbReference>
<dbReference type="AlphaFoldDB" id="A0A9E6ZJ82"/>
<evidence type="ECO:0000313" key="5">
    <source>
        <dbReference type="Proteomes" id="UP000829401"/>
    </source>
</evidence>
<proteinExistence type="predicted"/>
<dbReference type="InterPro" id="IPR002933">
    <property type="entry name" value="Peptidase_M20"/>
</dbReference>
<feature type="binding site" evidence="2">
    <location>
        <position position="154"/>
    </location>
    <ligand>
        <name>Mn(2+)</name>
        <dbReference type="ChEBI" id="CHEBI:29035"/>
        <label>2</label>
    </ligand>
</feature>
<dbReference type="InterPro" id="IPR036264">
    <property type="entry name" value="Bact_exopeptidase_dim_dom"/>
</dbReference>
<evidence type="ECO:0000259" key="3">
    <source>
        <dbReference type="Pfam" id="PF07687"/>
    </source>
</evidence>
<dbReference type="InterPro" id="IPR011650">
    <property type="entry name" value="Peptidase_M20_dimer"/>
</dbReference>
<comment type="cofactor">
    <cofactor evidence="2">
        <name>Mn(2+)</name>
        <dbReference type="ChEBI" id="CHEBI:29035"/>
    </cofactor>
    <text evidence="2">The Mn(2+) ion enhances activity.</text>
</comment>
<dbReference type="GO" id="GO:0046872">
    <property type="term" value="F:metal ion binding"/>
    <property type="evidence" value="ECO:0007669"/>
    <property type="project" value="UniProtKB-KW"/>
</dbReference>
<feature type="binding site" evidence="2">
    <location>
        <position position="94"/>
    </location>
    <ligand>
        <name>Mn(2+)</name>
        <dbReference type="ChEBI" id="CHEBI:29035"/>
        <label>2</label>
    </ligand>
</feature>
<dbReference type="InterPro" id="IPR017439">
    <property type="entry name" value="Amidohydrolase"/>
</dbReference>
<accession>A0A9E6ZJ82</accession>
<dbReference type="SUPFAM" id="SSF53187">
    <property type="entry name" value="Zn-dependent exopeptidases"/>
    <property type="match status" value="1"/>
</dbReference>
<dbReference type="KEGG" id="aaco:K1I37_02610"/>
<dbReference type="PANTHER" id="PTHR11014:SF98">
    <property type="entry name" value="N-ACETYLDIAMINOPIMELATE DEACETYLASE"/>
    <property type="match status" value="1"/>
</dbReference>
<dbReference type="NCBIfam" id="TIGR01891">
    <property type="entry name" value="amidohydrolases"/>
    <property type="match status" value="1"/>
</dbReference>
<evidence type="ECO:0000256" key="2">
    <source>
        <dbReference type="PIRSR" id="PIRSR005962-1"/>
    </source>
</evidence>
<keyword evidence="5" id="KW-1185">Reference proteome</keyword>
<evidence type="ECO:0000256" key="1">
    <source>
        <dbReference type="ARBA" id="ARBA00022801"/>
    </source>
</evidence>
<feature type="binding site" evidence="2">
    <location>
        <position position="96"/>
    </location>
    <ligand>
        <name>Mn(2+)</name>
        <dbReference type="ChEBI" id="CHEBI:29035"/>
        <label>2</label>
    </ligand>
</feature>
<keyword evidence="2" id="KW-0479">Metal-binding</keyword>
<reference evidence="5" key="1">
    <citation type="journal article" date="2022" name="G3 (Bethesda)">
        <title>Unveiling the complete genome sequence of Alicyclobacillus acidoterrestris DSM 3922T, a taint-producing strain.</title>
        <authorList>
            <person name="Leonardo I.C."/>
            <person name="Barreto Crespo M.T."/>
            <person name="Gaspar F.B."/>
        </authorList>
    </citation>
    <scope>NUCLEOTIDE SEQUENCE [LARGE SCALE GENOMIC DNA]</scope>
    <source>
        <strain evidence="5">DSM 3922</strain>
    </source>
</reference>
<feature type="binding site" evidence="2">
    <location>
        <position position="128"/>
    </location>
    <ligand>
        <name>Mn(2+)</name>
        <dbReference type="ChEBI" id="CHEBI:29035"/>
        <label>2</label>
    </ligand>
</feature>
<gene>
    <name evidence="4" type="ORF">K1I37_02610</name>
</gene>
<sequence length="378" mass="41574">MDAVRLASVRQAFHQIPELGFEEHQTQALLLSLISELPQTHLQVTTWRTGVLALVRGSAPTRRIAYRADMDGLPIREETGVPFASTHDGMMHACGHDVHMTIGYGLLSHFATNQPVDDILFVFQPAEEGPGGALPMLASDEFQALRPDAIFALHVQPDLAVGQIGLRPGILFANTSELFIDLIGRGGHAAFPHRANDMVVAGAQFIGAIQSIVSRNIDPLDSAVITIGRLEAGTKQNIIAEQARIEGTIRALSNDTMGLVKQRIESVLDGIARMFDCTYALDYGANYYQVWNEERLTEGFISFIETRSLARVERVPTAMTGEDFGYFLRDIPGFLFWLGAETPYGLHHAKMLPNQACVEVALKVLIPYFTERGYLGAL</sequence>
<feature type="domain" description="Peptidase M20 dimerisation" evidence="3">
    <location>
        <begin position="181"/>
        <end position="269"/>
    </location>
</feature>
<dbReference type="SUPFAM" id="SSF55031">
    <property type="entry name" value="Bacterial exopeptidase dimerisation domain"/>
    <property type="match status" value="1"/>
</dbReference>
<evidence type="ECO:0000313" key="4">
    <source>
        <dbReference type="EMBL" id="UNO50732.1"/>
    </source>
</evidence>